<comment type="caution">
    <text evidence="1">The sequence shown here is derived from an EMBL/GenBank/DDBJ whole genome shotgun (WGS) entry which is preliminary data.</text>
</comment>
<evidence type="ECO:0000313" key="1">
    <source>
        <dbReference type="EMBL" id="RRT84639.1"/>
    </source>
</evidence>
<protein>
    <submittedName>
        <fullName evidence="1">Uncharacterized protein</fullName>
    </submittedName>
</protein>
<dbReference type="EMBL" id="AMZH03000260">
    <property type="protein sequence ID" value="RRT84639.1"/>
    <property type="molecule type" value="Genomic_DNA"/>
</dbReference>
<gene>
    <name evidence="1" type="ORF">B296_00012987</name>
</gene>
<dbReference type="Proteomes" id="UP000287651">
    <property type="component" value="Unassembled WGS sequence"/>
</dbReference>
<name>A0A427B825_ENSVE</name>
<proteinExistence type="predicted"/>
<sequence length="222" mass="24895">MTKNLQHSHFSTPSNHHIAATAINLKITIDLSNPLAVTIAVNLKIAATISNQSIRQIGDPYVMALVDLIGAKLEAFETREPAMASDAVLPDLGYFHYLSQERTTLLEVFLINDLYAAGQRCRKMVTLAVRFDRQKQCEMLRPDRLCGQPSSPPQERWKRRLGDREPQLRHWRGRIGADLVGSVGRGKAQRWQRSLPEEVDDCAVAAEGRDGRRGENCRLAAL</sequence>
<reference evidence="1 2" key="1">
    <citation type="journal article" date="2014" name="Agronomy (Basel)">
        <title>A Draft Genome Sequence for Ensete ventricosum, the Drought-Tolerant Tree Against Hunger.</title>
        <authorList>
            <person name="Harrison J."/>
            <person name="Moore K.A."/>
            <person name="Paszkiewicz K."/>
            <person name="Jones T."/>
            <person name="Grant M."/>
            <person name="Ambacheew D."/>
            <person name="Muzemil S."/>
            <person name="Studholme D.J."/>
        </authorList>
    </citation>
    <scope>NUCLEOTIDE SEQUENCE [LARGE SCALE GENOMIC DNA]</scope>
</reference>
<evidence type="ECO:0000313" key="2">
    <source>
        <dbReference type="Proteomes" id="UP000287651"/>
    </source>
</evidence>
<accession>A0A427B825</accession>
<dbReference type="AlphaFoldDB" id="A0A427B825"/>
<organism evidence="1 2">
    <name type="scientific">Ensete ventricosum</name>
    <name type="common">Abyssinian banana</name>
    <name type="synonym">Musa ensete</name>
    <dbReference type="NCBI Taxonomy" id="4639"/>
    <lineage>
        <taxon>Eukaryota</taxon>
        <taxon>Viridiplantae</taxon>
        <taxon>Streptophyta</taxon>
        <taxon>Embryophyta</taxon>
        <taxon>Tracheophyta</taxon>
        <taxon>Spermatophyta</taxon>
        <taxon>Magnoliopsida</taxon>
        <taxon>Liliopsida</taxon>
        <taxon>Zingiberales</taxon>
        <taxon>Musaceae</taxon>
        <taxon>Ensete</taxon>
    </lineage>
</organism>